<dbReference type="InterPro" id="IPR019734">
    <property type="entry name" value="TPR_rpt"/>
</dbReference>
<evidence type="ECO:0000256" key="2">
    <source>
        <dbReference type="ARBA" id="ARBA00022803"/>
    </source>
</evidence>
<dbReference type="Pfam" id="PF00515">
    <property type="entry name" value="TPR_1"/>
    <property type="match status" value="1"/>
</dbReference>
<gene>
    <name evidence="5" type="ORF">THAOC_12563</name>
</gene>
<dbReference type="OrthoDB" id="421121at2759"/>
<dbReference type="InterPro" id="IPR011990">
    <property type="entry name" value="TPR-like_helical_dom_sf"/>
</dbReference>
<protein>
    <submittedName>
        <fullName evidence="5">Uncharacterized protein</fullName>
    </submittedName>
</protein>
<proteinExistence type="predicted"/>
<evidence type="ECO:0000256" key="1">
    <source>
        <dbReference type="ARBA" id="ARBA00022737"/>
    </source>
</evidence>
<dbReference type="SMART" id="SM00028">
    <property type="entry name" value="TPR"/>
    <property type="match status" value="3"/>
</dbReference>
<sequence>MFRPKAVTAVVGTGFTVKTSNELFHDSPITDGSYDDNPLATPQTPCTPGSAFEPVSPPRIRRKRNSRDFNPFDSPAPANKFTSNPFDTPGKMSSNGTPCDTTHELSLPSNTSSLLTNEIAVKKQESSLQWGGRENGSQSLKSQIQMMKLSMPRSFKSSPPKSAPVDLANLAVSTICLAPRLGAGIDQGRQPFERMKTSLMLNMHQECQGSESCDPPQGNTKKGKFHVAKLDHLLRNAVASHESCFAQKSQQTSIYARETATQLEAQNAIKSLTKNELGKRNLTCCKFLAGSYREIINDEKSKPTKDGLALMTVASSHYALGKYESALSIFQRAGIELKKKISSKPEYVIHCAKLFNNMGVCYFEMNNFEKAMLTFQRALHLFHDGAETNEIWIEAIADQTIILSNMAYLLIKCKQFDDASDLIDASFELLQILPDSKKSVMLVSTLSSMAFVYYRTRKYKASLDTYSADFHSACVQLQDKSYLYDESDQVELLLKMSDICKKQKDYEKRIYLLRCVLVYQQCYLSEDDEEIEETNNALAEAVQKFADAGGTNI</sequence>
<feature type="region of interest" description="Disordered" evidence="4">
    <location>
        <begin position="41"/>
        <end position="109"/>
    </location>
</feature>
<dbReference type="PANTHER" id="PTHR45641:SF19">
    <property type="entry name" value="NEPHROCYSTIN-3"/>
    <property type="match status" value="1"/>
</dbReference>
<dbReference type="eggNOG" id="ENOG502RWZJ">
    <property type="taxonomic scope" value="Eukaryota"/>
</dbReference>
<evidence type="ECO:0000256" key="3">
    <source>
        <dbReference type="PROSITE-ProRule" id="PRU00339"/>
    </source>
</evidence>
<comment type="caution">
    <text evidence="5">The sequence shown here is derived from an EMBL/GenBank/DDBJ whole genome shotgun (WGS) entry which is preliminary data.</text>
</comment>
<keyword evidence="1" id="KW-0677">Repeat</keyword>
<keyword evidence="2 3" id="KW-0802">TPR repeat</keyword>
<dbReference type="OMA" id="HESCFAQ"/>
<organism evidence="5 6">
    <name type="scientific">Thalassiosira oceanica</name>
    <name type="common">Marine diatom</name>
    <dbReference type="NCBI Taxonomy" id="159749"/>
    <lineage>
        <taxon>Eukaryota</taxon>
        <taxon>Sar</taxon>
        <taxon>Stramenopiles</taxon>
        <taxon>Ochrophyta</taxon>
        <taxon>Bacillariophyta</taxon>
        <taxon>Coscinodiscophyceae</taxon>
        <taxon>Thalassiosirophycidae</taxon>
        <taxon>Thalassiosirales</taxon>
        <taxon>Thalassiosiraceae</taxon>
        <taxon>Thalassiosira</taxon>
    </lineage>
</organism>
<dbReference type="AlphaFoldDB" id="K0SJN9"/>
<dbReference type="PROSITE" id="PS50005">
    <property type="entry name" value="TPR"/>
    <property type="match status" value="1"/>
</dbReference>
<evidence type="ECO:0000313" key="5">
    <source>
        <dbReference type="EMBL" id="EJK66518.1"/>
    </source>
</evidence>
<dbReference type="Gene3D" id="1.25.40.10">
    <property type="entry name" value="Tetratricopeptide repeat domain"/>
    <property type="match status" value="2"/>
</dbReference>
<feature type="compositionally biased region" description="Polar residues" evidence="4">
    <location>
        <begin position="80"/>
        <end position="100"/>
    </location>
</feature>
<feature type="repeat" description="TPR" evidence="3">
    <location>
        <begin position="352"/>
        <end position="385"/>
    </location>
</feature>
<dbReference type="PROSITE" id="PS50293">
    <property type="entry name" value="TPR_REGION"/>
    <property type="match status" value="1"/>
</dbReference>
<evidence type="ECO:0000313" key="6">
    <source>
        <dbReference type="Proteomes" id="UP000266841"/>
    </source>
</evidence>
<dbReference type="EMBL" id="AGNL01014848">
    <property type="protein sequence ID" value="EJK66518.1"/>
    <property type="molecule type" value="Genomic_DNA"/>
</dbReference>
<dbReference type="SUPFAM" id="SSF48452">
    <property type="entry name" value="TPR-like"/>
    <property type="match status" value="1"/>
</dbReference>
<reference evidence="5 6" key="1">
    <citation type="journal article" date="2012" name="Genome Biol.">
        <title>Genome and low-iron response of an oceanic diatom adapted to chronic iron limitation.</title>
        <authorList>
            <person name="Lommer M."/>
            <person name="Specht M."/>
            <person name="Roy A.S."/>
            <person name="Kraemer L."/>
            <person name="Andreson R."/>
            <person name="Gutowska M.A."/>
            <person name="Wolf J."/>
            <person name="Bergner S.V."/>
            <person name="Schilhabel M.B."/>
            <person name="Klostermeier U.C."/>
            <person name="Beiko R.G."/>
            <person name="Rosenstiel P."/>
            <person name="Hippler M."/>
            <person name="Laroche J."/>
        </authorList>
    </citation>
    <scope>NUCLEOTIDE SEQUENCE [LARGE SCALE GENOMIC DNA]</scope>
    <source>
        <strain evidence="5 6">CCMP1005</strain>
    </source>
</reference>
<dbReference type="PANTHER" id="PTHR45641">
    <property type="entry name" value="TETRATRICOPEPTIDE REPEAT PROTEIN (AFU_ORTHOLOGUE AFUA_6G03870)"/>
    <property type="match status" value="1"/>
</dbReference>
<keyword evidence="6" id="KW-1185">Reference proteome</keyword>
<accession>K0SJN9</accession>
<dbReference type="Proteomes" id="UP000266841">
    <property type="component" value="Unassembled WGS sequence"/>
</dbReference>
<evidence type="ECO:0000256" key="4">
    <source>
        <dbReference type="SAM" id="MobiDB-lite"/>
    </source>
</evidence>
<name>K0SJN9_THAOC</name>